<evidence type="ECO:0000256" key="2">
    <source>
        <dbReference type="ARBA" id="ARBA00005988"/>
    </source>
</evidence>
<accession>A0ABV6JA87</accession>
<dbReference type="PANTHER" id="PTHR11705">
    <property type="entry name" value="PROTEASE FAMILY M14 CARBOXYPEPTIDASE A,B"/>
    <property type="match status" value="1"/>
</dbReference>
<protein>
    <submittedName>
        <fullName evidence="10">M14 family zinc carboxypeptidase</fullName>
    </submittedName>
</protein>
<keyword evidence="5" id="KW-0862">Zinc</keyword>
<dbReference type="PANTHER" id="PTHR11705:SF143">
    <property type="entry name" value="SLL0236 PROTEIN"/>
    <property type="match status" value="1"/>
</dbReference>
<evidence type="ECO:0000256" key="6">
    <source>
        <dbReference type="ARBA" id="ARBA00023049"/>
    </source>
</evidence>
<dbReference type="SMART" id="SM00631">
    <property type="entry name" value="Zn_pept"/>
    <property type="match status" value="1"/>
</dbReference>
<keyword evidence="3" id="KW-0645">Protease</keyword>
<evidence type="ECO:0000313" key="10">
    <source>
        <dbReference type="EMBL" id="MFC0392791.1"/>
    </source>
</evidence>
<dbReference type="Gene3D" id="3.40.630.10">
    <property type="entry name" value="Zn peptidases"/>
    <property type="match status" value="1"/>
</dbReference>
<dbReference type="InterPro" id="IPR034274">
    <property type="entry name" value="ENP1_M14_CPD"/>
</dbReference>
<dbReference type="GO" id="GO:0004180">
    <property type="term" value="F:carboxypeptidase activity"/>
    <property type="evidence" value="ECO:0007669"/>
    <property type="project" value="UniProtKB-KW"/>
</dbReference>
<dbReference type="CDD" id="cd06229">
    <property type="entry name" value="M14_Endopeptidase_I"/>
    <property type="match status" value="1"/>
</dbReference>
<comment type="cofactor">
    <cofactor evidence="1">
        <name>Zn(2+)</name>
        <dbReference type="ChEBI" id="CHEBI:29105"/>
    </cofactor>
</comment>
<proteinExistence type="inferred from homology"/>
<feature type="domain" description="Peptidase M14" evidence="9">
    <location>
        <begin position="110"/>
        <end position="400"/>
    </location>
</feature>
<evidence type="ECO:0000256" key="7">
    <source>
        <dbReference type="PROSITE-ProRule" id="PRU01379"/>
    </source>
</evidence>
<sequence length="404" mass="44820">MHPYIVQPGDTLLRIARRFDINAAALLAANPALSPTMLPLPGLLLGIPNGAGTIYCIQPGDTIIALAERLGCSIHALSAANPHLDLKHLLPGQLLEIKANTTQRIIDPRAEYGQVELEKDVALLELEFPFVDVKTIGESVMGKPILAVKLGEGPHKVHMNAAMHANEWITAPLLMTFIEDAAQACLHGKKLCDMDMRALLKKVSVWFVPMVNPDGVELVQEGLHPGHLYYTELLRWNRGSTRFTKWKANVHGVDLNDQFPAFWEEEVERRDVHGPGPRDYPGEAPLSEPEARALADFTREECFDLVVALHTQGQEIYWNYRGYEPPEAEVIAKLMSQASGYKPVKLKGSDAGYKDWFIYDYRKPGFTVEIGYGVNPLPLDSFQDLYDEVRPLLLAALAAAAGQT</sequence>
<keyword evidence="4" id="KW-0378">Hydrolase</keyword>
<evidence type="ECO:0000256" key="1">
    <source>
        <dbReference type="ARBA" id="ARBA00001947"/>
    </source>
</evidence>
<dbReference type="SUPFAM" id="SSF53187">
    <property type="entry name" value="Zn-dependent exopeptidases"/>
    <property type="match status" value="1"/>
</dbReference>
<evidence type="ECO:0000259" key="8">
    <source>
        <dbReference type="PROSITE" id="PS51782"/>
    </source>
</evidence>
<keyword evidence="6" id="KW-0482">Metalloprotease</keyword>
<dbReference type="PROSITE" id="PS52035">
    <property type="entry name" value="PEPTIDASE_M14"/>
    <property type="match status" value="1"/>
</dbReference>
<evidence type="ECO:0000259" key="9">
    <source>
        <dbReference type="PROSITE" id="PS52035"/>
    </source>
</evidence>
<dbReference type="InterPro" id="IPR018392">
    <property type="entry name" value="LysM"/>
</dbReference>
<gene>
    <name evidence="10" type="ORF">ACFFJ8_15580</name>
</gene>
<feature type="active site" description="Proton donor/acceptor" evidence="7">
    <location>
        <position position="369"/>
    </location>
</feature>
<reference evidence="10 11" key="1">
    <citation type="submission" date="2024-09" db="EMBL/GenBank/DDBJ databases">
        <authorList>
            <person name="Sun Q."/>
            <person name="Mori K."/>
        </authorList>
    </citation>
    <scope>NUCLEOTIDE SEQUENCE [LARGE SCALE GENOMIC DNA]</scope>
    <source>
        <strain evidence="10 11">CCM 4839</strain>
    </source>
</reference>
<dbReference type="Gene3D" id="3.10.350.10">
    <property type="entry name" value="LysM domain"/>
    <property type="match status" value="2"/>
</dbReference>
<dbReference type="InterPro" id="IPR000834">
    <property type="entry name" value="Peptidase_M14"/>
</dbReference>
<organism evidence="10 11">
    <name type="scientific">Paenibacillus mendelii</name>
    <dbReference type="NCBI Taxonomy" id="206163"/>
    <lineage>
        <taxon>Bacteria</taxon>
        <taxon>Bacillati</taxon>
        <taxon>Bacillota</taxon>
        <taxon>Bacilli</taxon>
        <taxon>Bacillales</taxon>
        <taxon>Paenibacillaceae</taxon>
        <taxon>Paenibacillus</taxon>
    </lineage>
</organism>
<feature type="domain" description="LysM" evidence="8">
    <location>
        <begin position="53"/>
        <end position="97"/>
    </location>
</feature>
<evidence type="ECO:0000313" key="11">
    <source>
        <dbReference type="Proteomes" id="UP001589818"/>
    </source>
</evidence>
<dbReference type="PRINTS" id="PR00765">
    <property type="entry name" value="CRBOXYPTASEA"/>
</dbReference>
<dbReference type="Pfam" id="PF00246">
    <property type="entry name" value="Peptidase_M14"/>
    <property type="match status" value="1"/>
</dbReference>
<feature type="domain" description="LysM" evidence="8">
    <location>
        <begin position="2"/>
        <end position="47"/>
    </location>
</feature>
<evidence type="ECO:0000256" key="4">
    <source>
        <dbReference type="ARBA" id="ARBA00022801"/>
    </source>
</evidence>
<dbReference type="SUPFAM" id="SSF54106">
    <property type="entry name" value="LysM domain"/>
    <property type="match status" value="2"/>
</dbReference>
<dbReference type="Pfam" id="PF01476">
    <property type="entry name" value="LysM"/>
    <property type="match status" value="2"/>
</dbReference>
<dbReference type="SMART" id="SM00257">
    <property type="entry name" value="LysM"/>
    <property type="match status" value="2"/>
</dbReference>
<keyword evidence="10" id="KW-0121">Carboxypeptidase</keyword>
<keyword evidence="11" id="KW-1185">Reference proteome</keyword>
<comment type="similarity">
    <text evidence="2 7">Belongs to the peptidase M14 family.</text>
</comment>
<evidence type="ECO:0000256" key="3">
    <source>
        <dbReference type="ARBA" id="ARBA00022670"/>
    </source>
</evidence>
<name>A0ABV6JA87_9BACL</name>
<dbReference type="PROSITE" id="PS51782">
    <property type="entry name" value="LYSM"/>
    <property type="match status" value="2"/>
</dbReference>
<evidence type="ECO:0000256" key="5">
    <source>
        <dbReference type="ARBA" id="ARBA00022833"/>
    </source>
</evidence>
<dbReference type="EMBL" id="JBHLVF010000023">
    <property type="protein sequence ID" value="MFC0392791.1"/>
    <property type="molecule type" value="Genomic_DNA"/>
</dbReference>
<dbReference type="RefSeq" id="WP_305880867.1">
    <property type="nucleotide sequence ID" value="NZ_JANHOF010000005.1"/>
</dbReference>
<dbReference type="CDD" id="cd00118">
    <property type="entry name" value="LysM"/>
    <property type="match status" value="2"/>
</dbReference>
<dbReference type="InterPro" id="IPR036779">
    <property type="entry name" value="LysM_dom_sf"/>
</dbReference>
<dbReference type="Proteomes" id="UP001589818">
    <property type="component" value="Unassembled WGS sequence"/>
</dbReference>
<comment type="caution">
    <text evidence="10">The sequence shown here is derived from an EMBL/GenBank/DDBJ whole genome shotgun (WGS) entry which is preliminary data.</text>
</comment>